<dbReference type="Pfam" id="PF01041">
    <property type="entry name" value="DegT_DnrJ_EryC1"/>
    <property type="match status" value="1"/>
</dbReference>
<dbReference type="PANTHER" id="PTHR30244">
    <property type="entry name" value="TRANSAMINASE"/>
    <property type="match status" value="1"/>
</dbReference>
<proteinExistence type="inferred from homology"/>
<organism evidence="4 5">
    <name type="scientific">Marinobacterium zhoushanense</name>
    <dbReference type="NCBI Taxonomy" id="1679163"/>
    <lineage>
        <taxon>Bacteria</taxon>
        <taxon>Pseudomonadati</taxon>
        <taxon>Pseudomonadota</taxon>
        <taxon>Gammaproteobacteria</taxon>
        <taxon>Oceanospirillales</taxon>
        <taxon>Oceanospirillaceae</taxon>
        <taxon>Marinobacterium</taxon>
    </lineage>
</organism>
<dbReference type="InterPro" id="IPR000653">
    <property type="entry name" value="DegT/StrS_aminotransferase"/>
</dbReference>
<dbReference type="CDD" id="cd00616">
    <property type="entry name" value="AHBA_syn"/>
    <property type="match status" value="1"/>
</dbReference>
<dbReference type="PIRSF" id="PIRSF000390">
    <property type="entry name" value="PLP_StrS"/>
    <property type="match status" value="1"/>
</dbReference>
<gene>
    <name evidence="4" type="ORF">GCM10011352_37410</name>
</gene>
<sequence length="396" mass="44807">MTTKLIPYGRHSISDDDIAAVVEVMKHGNLTQGDRVPVLERALSEYVNAPYVTLVNSATSALHLACKALGVASGDLVWTSPVSFVASANCARYCGADVDFVDIDPKTLNLSLDGLQEKLLQARSKGRLPKVIVCVHFAGLTVDMRRLRLLTAEYDIALVEDASHALGADYEGEKVGAGRYSDAVVFSFHPVKMITTAEGGAVVTRNETLHTRVRRLRSHGIERDMLKIENKEQPPWYYEQVELGFNFRLSDMQAALGLSQLQRLDKMVARRRQLATQYDHSLQGLPLVLPPRGNEPETSSCWHLYLIRLEEPELRLALYQYLHKHDIGVQVHYIPIHFQPDYRQLGFEYGQFPQSEDYYERCLTLPLYPDLTDAEQMYVVERITHFFKTVARSDSP</sequence>
<accession>A0ABQ1KQD6</accession>
<keyword evidence="1 3" id="KW-0663">Pyridoxal phosphate</keyword>
<dbReference type="InterPro" id="IPR015424">
    <property type="entry name" value="PyrdxlP-dep_Trfase"/>
</dbReference>
<evidence type="ECO:0000256" key="3">
    <source>
        <dbReference type="RuleBase" id="RU004508"/>
    </source>
</evidence>
<dbReference type="InterPro" id="IPR020026">
    <property type="entry name" value="PseC"/>
</dbReference>
<evidence type="ECO:0000313" key="4">
    <source>
        <dbReference type="EMBL" id="GGC07646.1"/>
    </source>
</evidence>
<evidence type="ECO:0000313" key="5">
    <source>
        <dbReference type="Proteomes" id="UP000629025"/>
    </source>
</evidence>
<dbReference type="InterPro" id="IPR015422">
    <property type="entry name" value="PyrdxlP-dep_Trfase_small"/>
</dbReference>
<evidence type="ECO:0000256" key="1">
    <source>
        <dbReference type="ARBA" id="ARBA00022898"/>
    </source>
</evidence>
<dbReference type="InterPro" id="IPR015421">
    <property type="entry name" value="PyrdxlP-dep_Trfase_major"/>
</dbReference>
<reference evidence="5" key="1">
    <citation type="journal article" date="2019" name="Int. J. Syst. Evol. Microbiol.">
        <title>The Global Catalogue of Microorganisms (GCM) 10K type strain sequencing project: providing services to taxonomists for standard genome sequencing and annotation.</title>
        <authorList>
            <consortium name="The Broad Institute Genomics Platform"/>
            <consortium name="The Broad Institute Genome Sequencing Center for Infectious Disease"/>
            <person name="Wu L."/>
            <person name="Ma J."/>
        </authorList>
    </citation>
    <scope>NUCLEOTIDE SEQUENCE [LARGE SCALE GENOMIC DNA]</scope>
    <source>
        <strain evidence="5">CGMCC 1.15341</strain>
    </source>
</reference>
<dbReference type="EMBL" id="BMIJ01000008">
    <property type="protein sequence ID" value="GGC07646.1"/>
    <property type="molecule type" value="Genomic_DNA"/>
</dbReference>
<comment type="similarity">
    <text evidence="2 3">Belongs to the DegT/DnrJ/EryC1 family.</text>
</comment>
<name>A0ABQ1KQD6_9GAMM</name>
<evidence type="ECO:0000256" key="2">
    <source>
        <dbReference type="ARBA" id="ARBA00037999"/>
    </source>
</evidence>
<dbReference type="Gene3D" id="3.40.640.10">
    <property type="entry name" value="Type I PLP-dependent aspartate aminotransferase-like (Major domain)"/>
    <property type="match status" value="1"/>
</dbReference>
<dbReference type="RefSeq" id="WP_188751145.1">
    <property type="nucleotide sequence ID" value="NZ_BMIJ01000008.1"/>
</dbReference>
<dbReference type="PANTHER" id="PTHR30244:SF34">
    <property type="entry name" value="DTDP-4-AMINO-4,6-DIDEOXYGALACTOSE TRANSAMINASE"/>
    <property type="match status" value="1"/>
</dbReference>
<protein>
    <submittedName>
        <fullName evidence="4">UDP-4-amino-4, 6-dideoxy-N-acetyl-beta-L-altrosamine transaminase</fullName>
    </submittedName>
</protein>
<dbReference type="Gene3D" id="3.90.1150.10">
    <property type="entry name" value="Aspartate Aminotransferase, domain 1"/>
    <property type="match status" value="1"/>
</dbReference>
<dbReference type="NCBIfam" id="TIGR03588">
    <property type="entry name" value="PseC"/>
    <property type="match status" value="1"/>
</dbReference>
<dbReference type="SUPFAM" id="SSF53383">
    <property type="entry name" value="PLP-dependent transferases"/>
    <property type="match status" value="1"/>
</dbReference>
<keyword evidence="5" id="KW-1185">Reference proteome</keyword>
<dbReference type="Proteomes" id="UP000629025">
    <property type="component" value="Unassembled WGS sequence"/>
</dbReference>
<comment type="caution">
    <text evidence="4">The sequence shown here is derived from an EMBL/GenBank/DDBJ whole genome shotgun (WGS) entry which is preliminary data.</text>
</comment>